<dbReference type="EMBL" id="JAKZMM010000017">
    <property type="protein sequence ID" value="MCJ2380620.1"/>
    <property type="molecule type" value="Genomic_DNA"/>
</dbReference>
<dbReference type="Proteomes" id="UP001165444">
    <property type="component" value="Unassembled WGS sequence"/>
</dbReference>
<protein>
    <submittedName>
        <fullName evidence="1">Abi family protein</fullName>
    </submittedName>
</protein>
<organism evidence="1 2">
    <name type="scientific">Parabacteroides faecalis</name>
    <dbReference type="NCBI Taxonomy" id="2924040"/>
    <lineage>
        <taxon>Bacteria</taxon>
        <taxon>Pseudomonadati</taxon>
        <taxon>Bacteroidota</taxon>
        <taxon>Bacteroidia</taxon>
        <taxon>Bacteroidales</taxon>
        <taxon>Tannerellaceae</taxon>
        <taxon>Parabacteroides</taxon>
    </lineage>
</organism>
<reference evidence="1 2" key="1">
    <citation type="submission" date="2022-03" db="EMBL/GenBank/DDBJ databases">
        <title>Parabacteroides sp. nov. isolated from swine feces.</title>
        <authorList>
            <person name="Bak J.E."/>
        </authorList>
    </citation>
    <scope>NUCLEOTIDE SEQUENCE [LARGE SCALE GENOMIC DNA]</scope>
    <source>
        <strain evidence="1 2">AGMB00274</strain>
    </source>
</reference>
<evidence type="ECO:0000313" key="2">
    <source>
        <dbReference type="Proteomes" id="UP001165444"/>
    </source>
</evidence>
<evidence type="ECO:0000313" key="1">
    <source>
        <dbReference type="EMBL" id="MCJ2380620.1"/>
    </source>
</evidence>
<dbReference type="InterPro" id="IPR011664">
    <property type="entry name" value="Abi_system_AbiD/AbiF-like"/>
</dbReference>
<name>A0ABT0C110_9BACT</name>
<sequence length="297" mass="35515">MEIFTKRYSSPRELVQRLKSRGLVIDNEQRAEAYIINIGYYRLSAYMYPYLSMPKTNHIFKKEVSFDNILDLYRFDKKLRVLLFNEIEKIEIAFKEAVANITSQMTGDIFWMTNSKYFKSQIVYSKTYFLIEAEYNKSTEDFIKHFKCKYLDPFAPAWMLSEIIPFGITIQLYRNLMDQRIRKQISKRFYLQPQALESWMTTIALTRNACCHHSRVWNKVNSIIPADAKKMIRPWITMPVAKNRIYFNICMIKYFMNIISPNNDLKAKLNNLFVRFPQIDLKAMGFPLGWEREPLWV</sequence>
<dbReference type="Pfam" id="PF07751">
    <property type="entry name" value="Abi_2"/>
    <property type="match status" value="1"/>
</dbReference>
<keyword evidence="2" id="KW-1185">Reference proteome</keyword>
<gene>
    <name evidence="1" type="ORF">MUN53_08355</name>
</gene>
<comment type="caution">
    <text evidence="1">The sequence shown here is derived from an EMBL/GenBank/DDBJ whole genome shotgun (WGS) entry which is preliminary data.</text>
</comment>
<dbReference type="RefSeq" id="WP_243324711.1">
    <property type="nucleotide sequence ID" value="NZ_JAKZMM010000017.1"/>
</dbReference>
<proteinExistence type="predicted"/>
<accession>A0ABT0C110</accession>